<organism evidence="6 7">
    <name type="scientific">Urochloa decumbens</name>
    <dbReference type="NCBI Taxonomy" id="240449"/>
    <lineage>
        <taxon>Eukaryota</taxon>
        <taxon>Viridiplantae</taxon>
        <taxon>Streptophyta</taxon>
        <taxon>Embryophyta</taxon>
        <taxon>Tracheophyta</taxon>
        <taxon>Spermatophyta</taxon>
        <taxon>Magnoliopsida</taxon>
        <taxon>Liliopsida</taxon>
        <taxon>Poales</taxon>
        <taxon>Poaceae</taxon>
        <taxon>PACMAD clade</taxon>
        <taxon>Panicoideae</taxon>
        <taxon>Panicodae</taxon>
        <taxon>Paniceae</taxon>
        <taxon>Melinidinae</taxon>
        <taxon>Urochloa</taxon>
    </lineage>
</organism>
<keyword evidence="2" id="KW-1015">Disulfide bond</keyword>
<dbReference type="InterPro" id="IPR013128">
    <property type="entry name" value="Peptidase_C1A"/>
</dbReference>
<dbReference type="PROSITE" id="PS51257">
    <property type="entry name" value="PROKAR_LIPOPROTEIN"/>
    <property type="match status" value="1"/>
</dbReference>
<dbReference type="EMBL" id="OZ075113">
    <property type="protein sequence ID" value="CAL5024318.1"/>
    <property type="molecule type" value="Genomic_DNA"/>
</dbReference>
<evidence type="ECO:0000256" key="1">
    <source>
        <dbReference type="ARBA" id="ARBA00008455"/>
    </source>
</evidence>
<dbReference type="EMBL" id="OZ075112">
    <property type="protein sequence ID" value="CAL4971718.1"/>
    <property type="molecule type" value="Genomic_DNA"/>
</dbReference>
<dbReference type="Gene3D" id="3.90.70.10">
    <property type="entry name" value="Cysteine proteinases"/>
    <property type="match status" value="1"/>
</dbReference>
<dbReference type="InterPro" id="IPR039417">
    <property type="entry name" value="Peptidase_C1A_papain-like"/>
</dbReference>
<dbReference type="InterPro" id="IPR000668">
    <property type="entry name" value="Peptidase_C1A_C"/>
</dbReference>
<reference evidence="7" key="1">
    <citation type="submission" date="2024-06" db="EMBL/GenBank/DDBJ databases">
        <authorList>
            <person name="Ryan C."/>
        </authorList>
    </citation>
    <scope>NUCLEOTIDE SEQUENCE [LARGE SCALE GENOMIC DNA]</scope>
</reference>
<feature type="domain" description="Peptidase C1A papain C-terminal" evidence="4">
    <location>
        <begin position="50"/>
        <end position="260"/>
    </location>
</feature>
<evidence type="ECO:0000313" key="5">
    <source>
        <dbReference type="EMBL" id="CAL4971718.1"/>
    </source>
</evidence>
<evidence type="ECO:0000313" key="6">
    <source>
        <dbReference type="EMBL" id="CAL5024318.1"/>
    </source>
</evidence>
<dbReference type="SUPFAM" id="SSF54001">
    <property type="entry name" value="Cysteine proteinases"/>
    <property type="match status" value="1"/>
</dbReference>
<proteinExistence type="inferred from homology"/>
<gene>
    <name evidence="5" type="ORF">URODEC1_LOCUS50833</name>
    <name evidence="6" type="ORF">URODEC1_LOCUS77460</name>
</gene>
<sequence length="261" mass="27849">MAVGKLVVFAALLLCLAGTAVACIPPPKWAIMPDSDDAPPPVVFPAAPAPRPVVDWRARGAVTAPKNQGRLDSCWAMAAVGAIEGLHTITTGKLVSLSSQEVFDCADPNLIHSRPKAFDWVVRNGGVASEADYPYTGREQECKRQMLNKIAASIKGYMANVNSEADLLMAVARQPVAIKMRLDPATFSAYRGGLFTGPCGDDLHAMLLVGHGSTSDGKRYWIIKNSYGVHWGDKGYLYVQRGPDSGVGLCGLAYNGAYPTN</sequence>
<feature type="signal peptide" evidence="3">
    <location>
        <begin position="1"/>
        <end position="22"/>
    </location>
</feature>
<feature type="chain" id="PRO_5044721711" description="Peptidase C1A papain C-terminal domain-containing protein" evidence="3">
    <location>
        <begin position="23"/>
        <end position="261"/>
    </location>
</feature>
<dbReference type="InterPro" id="IPR038765">
    <property type="entry name" value="Papain-like_cys_pep_sf"/>
</dbReference>
<comment type="similarity">
    <text evidence="1">Belongs to the peptidase C1 family.</text>
</comment>
<evidence type="ECO:0000259" key="4">
    <source>
        <dbReference type="SMART" id="SM00645"/>
    </source>
</evidence>
<keyword evidence="7" id="KW-1185">Reference proteome</keyword>
<keyword evidence="3" id="KW-0732">Signal</keyword>
<dbReference type="Proteomes" id="UP001497457">
    <property type="component" value="Chromosome 3rd"/>
</dbReference>
<protein>
    <recommendedName>
        <fullName evidence="4">Peptidase C1A papain C-terminal domain-containing protein</fullName>
    </recommendedName>
</protein>
<evidence type="ECO:0000313" key="7">
    <source>
        <dbReference type="Proteomes" id="UP001497457"/>
    </source>
</evidence>
<reference evidence="6 7" key="2">
    <citation type="submission" date="2024-10" db="EMBL/GenBank/DDBJ databases">
        <authorList>
            <person name="Ryan C."/>
        </authorList>
    </citation>
    <scope>NUCLEOTIDE SEQUENCE [LARGE SCALE GENOMIC DNA]</scope>
</reference>
<dbReference type="PANTHER" id="PTHR12411">
    <property type="entry name" value="CYSTEINE PROTEASE FAMILY C1-RELATED"/>
    <property type="match status" value="1"/>
</dbReference>
<dbReference type="CDD" id="cd02248">
    <property type="entry name" value="Peptidase_C1A"/>
    <property type="match status" value="1"/>
</dbReference>
<name>A0ABC9CQD4_9POAL</name>
<dbReference type="Pfam" id="PF00112">
    <property type="entry name" value="Peptidase_C1"/>
    <property type="match status" value="1"/>
</dbReference>
<evidence type="ECO:0000256" key="3">
    <source>
        <dbReference type="SAM" id="SignalP"/>
    </source>
</evidence>
<dbReference type="AlphaFoldDB" id="A0ABC9CQD4"/>
<dbReference type="Proteomes" id="UP001497457">
    <property type="component" value="Chromosome 2b"/>
</dbReference>
<dbReference type="PRINTS" id="PR00705">
    <property type="entry name" value="PAPAIN"/>
</dbReference>
<evidence type="ECO:0000256" key="2">
    <source>
        <dbReference type="ARBA" id="ARBA00023157"/>
    </source>
</evidence>
<accession>A0ABC9CQD4</accession>
<dbReference type="SMART" id="SM00645">
    <property type="entry name" value="Pept_C1"/>
    <property type="match status" value="1"/>
</dbReference>